<accession>A0ACB8V2C2</accession>
<reference evidence="1" key="1">
    <citation type="journal article" date="2022" name="bioRxiv">
        <title>Population genetic analysis of Ophidiomyces ophidiicola, the causative agent of snake fungal disease, indicates recent introductions to the USA.</title>
        <authorList>
            <person name="Ladner J.T."/>
            <person name="Palmer J.M."/>
            <person name="Ettinger C.L."/>
            <person name="Stajich J.E."/>
            <person name="Farrell T.M."/>
            <person name="Glorioso B.M."/>
            <person name="Lawson B."/>
            <person name="Price S.J."/>
            <person name="Stengle A.G."/>
            <person name="Grear D.A."/>
            <person name="Lorch J.M."/>
        </authorList>
    </citation>
    <scope>NUCLEOTIDE SEQUENCE</scope>
    <source>
        <strain evidence="1">NWHC 24266-5</strain>
    </source>
</reference>
<dbReference type="EMBL" id="JALBCA010000028">
    <property type="protein sequence ID" value="KAI2388813.1"/>
    <property type="molecule type" value="Genomic_DNA"/>
</dbReference>
<name>A0ACB8V2C2_9EURO</name>
<gene>
    <name evidence="1" type="ORF">LOY88_002406</name>
</gene>
<sequence>MLFASSLLLTSVAAAAHALSFGAAVHQENGVGALMRRSTQCKDVAQPSCESSCGEGYKTCVKQNMCFNPSRGETCCENGTFCSKGTYCTDGGCCPNNMKLEECKAAQTYTVISQTPTPSAKPTTVLTTRVTRTSTLVLTDTVVLPPSSPTPPSNTTVIRSTGTGTGTGTSWPRPTGGWNATMTTPGIPPQQTTNTAARVQGVAAALGLSIVVALAGTL</sequence>
<organism evidence="1">
    <name type="scientific">Ophidiomyces ophidiicola</name>
    <dbReference type="NCBI Taxonomy" id="1387563"/>
    <lineage>
        <taxon>Eukaryota</taxon>
        <taxon>Fungi</taxon>
        <taxon>Dikarya</taxon>
        <taxon>Ascomycota</taxon>
        <taxon>Pezizomycotina</taxon>
        <taxon>Eurotiomycetes</taxon>
        <taxon>Eurotiomycetidae</taxon>
        <taxon>Onygenales</taxon>
        <taxon>Onygenaceae</taxon>
        <taxon>Ophidiomyces</taxon>
    </lineage>
</organism>
<evidence type="ECO:0000313" key="1">
    <source>
        <dbReference type="EMBL" id="KAI2388813.1"/>
    </source>
</evidence>
<comment type="caution">
    <text evidence="1">The sequence shown here is derived from an EMBL/GenBank/DDBJ whole genome shotgun (WGS) entry which is preliminary data.</text>
</comment>
<proteinExistence type="predicted"/>
<protein>
    <submittedName>
        <fullName evidence="1">Uncharacterized protein</fullName>
    </submittedName>
</protein>